<evidence type="ECO:0000313" key="2">
    <source>
        <dbReference type="Proteomes" id="UP000029431"/>
    </source>
</evidence>
<dbReference type="EMBL" id="CP003355">
    <property type="protein sequence ID" value="AHD05724.1"/>
    <property type="molecule type" value="Genomic_DNA"/>
</dbReference>
<accession>V9W6Y7</accession>
<evidence type="ECO:0000313" key="1">
    <source>
        <dbReference type="EMBL" id="AHD05724.1"/>
    </source>
</evidence>
<proteinExistence type="predicted"/>
<organism evidence="1 2">
    <name type="scientific">Paenibacillus larvae subsp. larvae DSM 25430</name>
    <dbReference type="NCBI Taxonomy" id="697284"/>
    <lineage>
        <taxon>Bacteria</taxon>
        <taxon>Bacillati</taxon>
        <taxon>Bacillota</taxon>
        <taxon>Bacilli</taxon>
        <taxon>Bacillales</taxon>
        <taxon>Paenibacillaceae</taxon>
        <taxon>Paenibacillus</taxon>
    </lineage>
</organism>
<protein>
    <submittedName>
        <fullName evidence="1">Uncharacterized protein</fullName>
    </submittedName>
</protein>
<dbReference type="HOGENOM" id="CLU_2602682_0_0_9"/>
<dbReference type="Proteomes" id="UP000029431">
    <property type="component" value="Chromosome"/>
</dbReference>
<keyword evidence="2" id="KW-1185">Reference proteome</keyword>
<dbReference type="AlphaFoldDB" id="V9W6Y7"/>
<reference evidence="1 2" key="1">
    <citation type="journal article" date="2014" name="PLoS ONE">
        <title>How to Kill the Honey Bee Larva: Genomic Potential and Virulence Mechanisms of Paenibacillus larvae.</title>
        <authorList>
            <person name="Djukic M."/>
            <person name="Brzuszkiewicz E."/>
            <person name="Funfhaus A."/>
            <person name="Voss J."/>
            <person name="Gollnow K."/>
            <person name="Poppinga L."/>
            <person name="Liesegang H."/>
            <person name="Garcia-Gonzalez E."/>
            <person name="Genersch E."/>
            <person name="Daniel R."/>
        </authorList>
    </citation>
    <scope>NUCLEOTIDE SEQUENCE [LARGE SCALE GENOMIC DNA]</scope>
    <source>
        <strain evidence="1 2">DSM 25430</strain>
    </source>
</reference>
<dbReference type="KEGG" id="plv:ERIC2_c19290"/>
<dbReference type="PATRIC" id="fig|697284.3.peg.1851"/>
<sequence>MLVFVEGFVQDSVAVSAADFVVVFSDVSTGAFSDVFTIVSKIVFTAVPVASNFLPKSRLLKVKDAGKPLMSSDSGAYQE</sequence>
<name>V9W6Y7_9BACL</name>
<gene>
    <name evidence="1" type="ORF">ERIC2_c19290</name>
</gene>